<proteinExistence type="predicted"/>
<dbReference type="AlphaFoldDB" id="V5LVR9"/>
<name>V5LVR9_GEOG3</name>
<evidence type="ECO:0000313" key="1">
    <source>
        <dbReference type="EMBL" id="AHA58163.1"/>
    </source>
</evidence>
<dbReference type="SUPFAM" id="SSF50118">
    <property type="entry name" value="Cell growth inhibitor/plasmid maintenance toxic component"/>
    <property type="match status" value="1"/>
</dbReference>
<sequence>MMQPGGIYDIYFRFQEGQGGAYRPVLILGFRGNRAIAIGLKVTRSKPTSRYPYRIPIVYWKHVGLKAQSYVQYDWYNEIPSTVRFRKFYGIMHPYDFNRVLHAFRRYHGI</sequence>
<dbReference type="KEGG" id="gjf:M493_16712"/>
<organism evidence="1 2">
    <name type="scientific">Geobacillus genomosp. 3</name>
    <dbReference type="NCBI Taxonomy" id="1921421"/>
    <lineage>
        <taxon>Bacteria</taxon>
        <taxon>Bacillati</taxon>
        <taxon>Bacillota</taxon>
        <taxon>Bacilli</taxon>
        <taxon>Bacillales</taxon>
        <taxon>Anoxybacillaceae</taxon>
        <taxon>Geobacillus</taxon>
    </lineage>
</organism>
<protein>
    <recommendedName>
        <fullName evidence="3">Type II toxin-antitoxin system PemK/MazF family toxin</fullName>
    </recommendedName>
</protein>
<accession>V5LVR9</accession>
<keyword evidence="2" id="KW-1185">Reference proteome</keyword>
<dbReference type="HOGENOM" id="CLU_121823_6_2_9"/>
<gene>
    <name evidence="1" type="ORF">M493_16712</name>
</gene>
<evidence type="ECO:0000313" key="2">
    <source>
        <dbReference type="Proteomes" id="UP000015500"/>
    </source>
</evidence>
<evidence type="ECO:0008006" key="3">
    <source>
        <dbReference type="Google" id="ProtNLM"/>
    </source>
</evidence>
<dbReference type="InterPro" id="IPR011067">
    <property type="entry name" value="Plasmid_toxin/cell-grow_inhib"/>
</dbReference>
<dbReference type="Gene3D" id="2.30.30.110">
    <property type="match status" value="1"/>
</dbReference>
<reference evidence="1 2" key="1">
    <citation type="journal article" date="2014" name="Genome Announc.">
        <title>Complete Genome Sequence of the Thermophilic Polychlorinated Biphenyl Degrader Geobacillus sp. Strain JF8 (NBRC 109937).</title>
        <authorList>
            <person name="Shintani M."/>
            <person name="Ohtsubo Y."/>
            <person name="Fukuda K."/>
            <person name="Hosoyama A."/>
            <person name="Ohji S."/>
            <person name="Yamazoe A."/>
            <person name="Fujita N."/>
            <person name="Nagata Y."/>
            <person name="Tsuda M."/>
            <person name="Hatta T."/>
            <person name="Kimbara K."/>
        </authorList>
    </citation>
    <scope>NUCLEOTIDE SEQUENCE [LARGE SCALE GENOMIC DNA]</scope>
    <source>
        <strain evidence="1 2">JF8</strain>
    </source>
</reference>
<dbReference type="Proteomes" id="UP000015500">
    <property type="component" value="Chromosome"/>
</dbReference>
<dbReference type="EMBL" id="CP006254">
    <property type="protein sequence ID" value="AHA58163.1"/>
    <property type="molecule type" value="Genomic_DNA"/>
</dbReference>